<dbReference type="PANTHER" id="PTHR34199:SF4">
    <property type="entry name" value="ARM REPEAT SUPERFAMILY PROTEIN"/>
    <property type="match status" value="1"/>
</dbReference>
<dbReference type="EMBL" id="QJKJ01001276">
    <property type="protein sequence ID" value="RDY08421.1"/>
    <property type="molecule type" value="Genomic_DNA"/>
</dbReference>
<dbReference type="InterPro" id="IPR015403">
    <property type="entry name" value="Mon2/Sec7/BIG1-like_HDS"/>
</dbReference>
<reference evidence="4" key="1">
    <citation type="submission" date="2018-05" db="EMBL/GenBank/DDBJ databases">
        <title>Draft genome of Mucuna pruriens seed.</title>
        <authorList>
            <person name="Nnadi N.E."/>
            <person name="Vos R."/>
            <person name="Hasami M.H."/>
            <person name="Devisetty U.K."/>
            <person name="Aguiy J.C."/>
        </authorList>
    </citation>
    <scope>NUCLEOTIDE SEQUENCE [LARGE SCALE GENOMIC DNA]</scope>
    <source>
        <strain evidence="4">JCA_2017</strain>
    </source>
</reference>
<sequence length="1648" mass="182646">MAFMAVLESDLRALSAEARRRYPAVKDGAEHAILKLRSLSSPSEIAHNEDILRIFLMACEVRTVKLSIIGLSCLQKLISHDAVSPSALREILSTLKDHAEMGDEGVQLKTLQTISIIFQSRLLPENEDTMSQALGICLRLLENTRSSDSVRNTAAATFRQAVALIFDRVVLAESLPAGKFGFGGQLSRTNSVTGDVNRSINLSDSLDNESVSGGPPVMRETLTETGKLGLRLLEDLTSLAAGGSALRRQICSLLMTSLRTNAELEGETGEPSFRRLLLRSVAHIIRLYSSSLITECEVFLSMLLKVTFLDLPLWHRILVLEILRKKIREATCYICLHGLSHPKNPDAPMFCSQTPLTFQTMIPELFPPNLAIMHPKNTNVVEVMVKALARVVSNVQVQESSEESLAAVAGMFSSKAKGIEWSLDNDASNAAVLVASEAHAITLAVEGLLGVVFTVATLTDEAIDIGELESPRCDNDPPVKWTGKTAVLCISMVDSLWLTILDALSLILSRSQGEAIVLEILKGYQAFTQACGILRAVEPLNSFLASLCKFTINFPVETEKRSILPSPVSKRSELSLDQRDIVVLTPKNVQALRTLFNIAHRLHNVLGPSWVLVLETLAALDRTIHSPHATTQEVSTPVPKFTRELSSQYSDFNILSSLNSQLFESSALMHISAVKSLLSALCQLSHQCMSGTSSSLGPTASQKIGNISFSVERMISILVNNVHRVEPFWDQVVSHFLELADNSNPHLKNMALDALDQSISAVLGSDQFQDYKLSKSLEPSQEMEINLDKLRSLECSAISPLKVLYFSTQSVDVRVGSLKILLHVLERYGEKLHYSWPNILEMLRYVADVSEKDLVTLGFQNLRVIMNDGLSTLPTDCLQVCVDVTGAYSAQKTELNISLTAVGLLWTMTDFIAKGLHNGPLEEKDAGVGSIVKRIDSEKMEVQTRIPNNVRDQASSVDGVDCEKLLFSVFSLLQNLGADERPEVRNSAVRTLFQTLGTHGQKLSKSMWEDCLWNYVFPTLDRASHMAATSSKDEWQGKELGTRGGKAVHMLIHHSRNTAQKQWDETLVLVFGGIARILRLFFPFFMSLSNFWSGWESLLQFVENITLNCSKEVALAAITCLQTTVNSHSSKGNMPMPYLISVIDVYEHVLRKPSSYHGNAADKVKQEILHGLGELYVQAQGLFNDVVYTQLIAIIDLAVKQAMLTNDNFEMEFGNVPPVLRTILEILPLLRPTKHISSMWPVLLREFLQYLPRQDSHLQNEDGKVDQARDSQVNYEAPNGATPISPNKVAASPSSGSTATITVIPSYIFAEKLVPVLVDLFLQAPAVEKYIIYPEIIQSLGRCMTTRRDNPDSALWRLAVEAFNHVLVDYVTKLTNGGPDSSISKPVRTRIWKEIADVYEIFLIGYCGRALPSNSLSAVVLEADESLEMSLLNILGDTILKLPVDTPMDILQRLLSTLDRCASRTCSLPVETVELMPPHCSRFSLTCLQKLFSLSSYSNEVIWNMTRSEVSKISITVLMTRCEYILSRFLTDENGLGDHPLPKARLEEIVYVLQELARLVIHPDASSILPLRPLLRTGLAEDKEKHDNRPHLFVLLPSFCELRIKNTGASASTASISHQGIVSGKSQHSERKEYFQISPFYKLFTSEF</sequence>
<evidence type="ECO:0000313" key="4">
    <source>
        <dbReference type="EMBL" id="RDY08421.1"/>
    </source>
</evidence>
<feature type="domain" description="Mon2 C-terminal" evidence="2">
    <location>
        <begin position="868"/>
        <end position="1155"/>
    </location>
</feature>
<proteinExistence type="predicted"/>
<feature type="domain" description="Mon2 C-terminal" evidence="2">
    <location>
        <begin position="1307"/>
        <end position="1561"/>
    </location>
</feature>
<dbReference type="Pfam" id="PF16206">
    <property type="entry name" value="Mon2_C"/>
    <property type="match status" value="2"/>
</dbReference>
<dbReference type="InterPro" id="IPR016024">
    <property type="entry name" value="ARM-type_fold"/>
</dbReference>
<dbReference type="Pfam" id="PF16213">
    <property type="entry name" value="DCB"/>
    <property type="match status" value="1"/>
</dbReference>
<feature type="domain" description="Mon2/Sec7/BIG1-like HDS" evidence="1">
    <location>
        <begin position="798"/>
        <end position="862"/>
    </location>
</feature>
<evidence type="ECO:0000313" key="5">
    <source>
        <dbReference type="Proteomes" id="UP000257109"/>
    </source>
</evidence>
<dbReference type="SUPFAM" id="SSF48371">
    <property type="entry name" value="ARM repeat"/>
    <property type="match status" value="1"/>
</dbReference>
<dbReference type="Pfam" id="PF09324">
    <property type="entry name" value="Sec7-like_HDS"/>
    <property type="match status" value="1"/>
</dbReference>
<organism evidence="4 5">
    <name type="scientific">Mucuna pruriens</name>
    <name type="common">Velvet bean</name>
    <name type="synonym">Dolichos pruriens</name>
    <dbReference type="NCBI Taxonomy" id="157652"/>
    <lineage>
        <taxon>Eukaryota</taxon>
        <taxon>Viridiplantae</taxon>
        <taxon>Streptophyta</taxon>
        <taxon>Embryophyta</taxon>
        <taxon>Tracheophyta</taxon>
        <taxon>Spermatophyta</taxon>
        <taxon>Magnoliopsida</taxon>
        <taxon>eudicotyledons</taxon>
        <taxon>Gunneridae</taxon>
        <taxon>Pentapetalae</taxon>
        <taxon>rosids</taxon>
        <taxon>fabids</taxon>
        <taxon>Fabales</taxon>
        <taxon>Fabaceae</taxon>
        <taxon>Papilionoideae</taxon>
        <taxon>50 kb inversion clade</taxon>
        <taxon>NPAAA clade</taxon>
        <taxon>indigoferoid/millettioid clade</taxon>
        <taxon>Phaseoleae</taxon>
        <taxon>Mucuna</taxon>
    </lineage>
</organism>
<dbReference type="Proteomes" id="UP000257109">
    <property type="component" value="Unassembled WGS sequence"/>
</dbReference>
<gene>
    <name evidence="4" type="primary">mon2</name>
    <name evidence="4" type="ORF">CR513_07345</name>
</gene>
<dbReference type="InterPro" id="IPR032817">
    <property type="entry name" value="Mon2_C"/>
</dbReference>
<dbReference type="InterPro" id="IPR032629">
    <property type="entry name" value="DCB_dom"/>
</dbReference>
<dbReference type="STRING" id="157652.A0A371I073"/>
<dbReference type="PANTHER" id="PTHR34199">
    <property type="entry name" value="NUMOD3 MOTIF FAMILY PROTEIN, EXPRESSED"/>
    <property type="match status" value="1"/>
</dbReference>
<accession>A0A371I073</accession>
<evidence type="ECO:0000259" key="1">
    <source>
        <dbReference type="Pfam" id="PF09324"/>
    </source>
</evidence>
<protein>
    <submittedName>
        <fullName evidence="4">Protein MON2-like protein</fullName>
    </submittedName>
</protein>
<evidence type="ECO:0000259" key="3">
    <source>
        <dbReference type="Pfam" id="PF16213"/>
    </source>
</evidence>
<keyword evidence="5" id="KW-1185">Reference proteome</keyword>
<name>A0A371I073_MUCPR</name>
<dbReference type="OrthoDB" id="294853at2759"/>
<feature type="domain" description="Mon2/Sec7/BIG1-like dimerisation and cyclophilin-binding" evidence="3">
    <location>
        <begin position="3"/>
        <end position="171"/>
    </location>
</feature>
<evidence type="ECO:0000259" key="2">
    <source>
        <dbReference type="Pfam" id="PF16206"/>
    </source>
</evidence>
<comment type="caution">
    <text evidence="4">The sequence shown here is derived from an EMBL/GenBank/DDBJ whole genome shotgun (WGS) entry which is preliminary data.</text>
</comment>